<proteinExistence type="predicted"/>
<dbReference type="PANTHER" id="PTHR43162:SF1">
    <property type="entry name" value="PRESTALK A DIFFERENTIATION PROTEIN A"/>
    <property type="match status" value="1"/>
</dbReference>
<feature type="domain" description="NAD(P)-binding" evidence="1">
    <location>
        <begin position="7"/>
        <end position="113"/>
    </location>
</feature>
<dbReference type="AlphaFoldDB" id="A0A9X2Y024"/>
<gene>
    <name evidence="2" type="ORF">OCK74_27165</name>
</gene>
<comment type="caution">
    <text evidence="2">The sequence shown here is derived from an EMBL/GenBank/DDBJ whole genome shotgun (WGS) entry which is preliminary data.</text>
</comment>
<organism evidence="2 3">
    <name type="scientific">Paraflavisolibacter caeni</name>
    <dbReference type="NCBI Taxonomy" id="2982496"/>
    <lineage>
        <taxon>Bacteria</taxon>
        <taxon>Pseudomonadati</taxon>
        <taxon>Bacteroidota</taxon>
        <taxon>Chitinophagia</taxon>
        <taxon>Chitinophagales</taxon>
        <taxon>Chitinophagaceae</taxon>
        <taxon>Paraflavisolibacter</taxon>
    </lineage>
</organism>
<reference evidence="2" key="1">
    <citation type="submission" date="2022-09" db="EMBL/GenBank/DDBJ databases">
        <authorList>
            <person name="Yuan C."/>
            <person name="Ke Z."/>
        </authorList>
    </citation>
    <scope>NUCLEOTIDE SEQUENCE</scope>
    <source>
        <strain evidence="2">LB-8</strain>
    </source>
</reference>
<evidence type="ECO:0000313" key="2">
    <source>
        <dbReference type="EMBL" id="MCU7552829.1"/>
    </source>
</evidence>
<evidence type="ECO:0000313" key="3">
    <source>
        <dbReference type="Proteomes" id="UP001155483"/>
    </source>
</evidence>
<dbReference type="Pfam" id="PF13460">
    <property type="entry name" value="NAD_binding_10"/>
    <property type="match status" value="1"/>
</dbReference>
<dbReference type="InterPro" id="IPR016040">
    <property type="entry name" value="NAD(P)-bd_dom"/>
</dbReference>
<accession>A0A9X2Y024</accession>
<dbReference type="Gene3D" id="3.40.50.720">
    <property type="entry name" value="NAD(P)-binding Rossmann-like Domain"/>
    <property type="match status" value="1"/>
</dbReference>
<reference evidence="2" key="2">
    <citation type="submission" date="2023-04" db="EMBL/GenBank/DDBJ databases">
        <title>Paracnuella aquatica gen. nov., sp. nov., a member of the family Chitinophagaceae isolated from a hot spring.</title>
        <authorList>
            <person name="Wang C."/>
        </authorList>
    </citation>
    <scope>NUCLEOTIDE SEQUENCE</scope>
    <source>
        <strain evidence="2">LB-8</strain>
    </source>
</reference>
<dbReference type="InterPro" id="IPR051604">
    <property type="entry name" value="Ergot_Alk_Oxidoreductase"/>
</dbReference>
<dbReference type="Proteomes" id="UP001155483">
    <property type="component" value="Unassembled WGS sequence"/>
</dbReference>
<dbReference type="RefSeq" id="WP_279300264.1">
    <property type="nucleotide sequence ID" value="NZ_JAOTIF010000049.1"/>
</dbReference>
<name>A0A9X2Y024_9BACT</name>
<dbReference type="InterPro" id="IPR036291">
    <property type="entry name" value="NAD(P)-bd_dom_sf"/>
</dbReference>
<evidence type="ECO:0000259" key="1">
    <source>
        <dbReference type="Pfam" id="PF13460"/>
    </source>
</evidence>
<keyword evidence="3" id="KW-1185">Reference proteome</keyword>
<dbReference type="Gene3D" id="3.90.25.10">
    <property type="entry name" value="UDP-galactose 4-epimerase, domain 1"/>
    <property type="match status" value="1"/>
</dbReference>
<dbReference type="SUPFAM" id="SSF51735">
    <property type="entry name" value="NAD(P)-binding Rossmann-fold domains"/>
    <property type="match status" value="1"/>
</dbReference>
<sequence>MKYVITGGAGNISKPLAESLLALGHDVTVISRNAEHLKPLTEKGAKAAIGSVEDVAFLTKAFSGANAVYTMIPPQYAAQGLDAYQKVGANYAEAIKANNIQYVVNLSSVGAHMPEGCGPVSGLYRVEQELNKLSDTNVLHLRPGYFFINFYGNIEMIKGMNIIGGNYGDSNANMDLSHPRDIAKVAADELVNLSLKGHSVRYLTSDERTTGDVARVLGAAVGKPDLTWVSFTDEQAYGGLTQAGVPEEMSKKYVEMGSAMRTGKMWEDFLQHRPQQFGETKLEDFAKEFAAVYNAG</sequence>
<dbReference type="EMBL" id="JAOTIF010000049">
    <property type="protein sequence ID" value="MCU7552829.1"/>
    <property type="molecule type" value="Genomic_DNA"/>
</dbReference>
<dbReference type="PANTHER" id="PTHR43162">
    <property type="match status" value="1"/>
</dbReference>
<protein>
    <submittedName>
        <fullName evidence="2">NAD(P)H-binding protein</fullName>
    </submittedName>
</protein>